<dbReference type="RefSeq" id="WP_282683970.1">
    <property type="nucleotide sequence ID" value="NZ_CP124841.1"/>
</dbReference>
<sequence>MSGFVWQDFGVLTRCMIANGYVIITNDAGKSLKMSMGRYKDSAMHVHDKALRLINSPVTVRTSQNTSNWSTGEWFSEIEKR</sequence>
<dbReference type="AlphaFoldDB" id="A0AAX3VVK1"/>
<accession>A0AAX3VVK1</accession>
<dbReference type="EMBL" id="CP124841">
    <property type="protein sequence ID" value="WHF36849.1"/>
    <property type="molecule type" value="Genomic_DNA"/>
</dbReference>
<evidence type="ECO:0000313" key="1">
    <source>
        <dbReference type="EMBL" id="WHF36849.1"/>
    </source>
</evidence>
<organism evidence="1 2">
    <name type="scientific">Aeromonas salmonicida</name>
    <dbReference type="NCBI Taxonomy" id="645"/>
    <lineage>
        <taxon>Bacteria</taxon>
        <taxon>Pseudomonadati</taxon>
        <taxon>Pseudomonadota</taxon>
        <taxon>Gammaproteobacteria</taxon>
        <taxon>Aeromonadales</taxon>
        <taxon>Aeromonadaceae</taxon>
        <taxon>Aeromonas</taxon>
    </lineage>
</organism>
<protein>
    <submittedName>
        <fullName evidence="1">Uncharacterized protein</fullName>
    </submittedName>
</protein>
<reference evidence="1" key="1">
    <citation type="submission" date="2023-05" db="EMBL/GenBank/DDBJ databases">
        <title>Aeromonas salmonicida 57, complete genome.</title>
        <authorList>
            <person name="Shao L."/>
        </authorList>
    </citation>
    <scope>NUCLEOTIDE SEQUENCE</scope>
    <source>
        <strain evidence="1">57</strain>
    </source>
</reference>
<proteinExistence type="predicted"/>
<evidence type="ECO:0000313" key="2">
    <source>
        <dbReference type="Proteomes" id="UP001239426"/>
    </source>
</evidence>
<name>A0AAX3VVK1_AERSA</name>
<gene>
    <name evidence="1" type="ORF">QLQ87_00330</name>
</gene>
<dbReference type="Proteomes" id="UP001239426">
    <property type="component" value="Chromosome"/>
</dbReference>